<protein>
    <submittedName>
        <fullName evidence="1">Uncharacterized protein</fullName>
    </submittedName>
</protein>
<proteinExistence type="predicted"/>
<gene>
    <name evidence="1" type="ORF">Tco_1053646</name>
</gene>
<keyword evidence="2" id="KW-1185">Reference proteome</keyword>
<reference evidence="1" key="1">
    <citation type="journal article" date="2022" name="Int. J. Mol. Sci.">
        <title>Draft Genome of Tanacetum Coccineum: Genomic Comparison of Closely Related Tanacetum-Family Plants.</title>
        <authorList>
            <person name="Yamashiro T."/>
            <person name="Shiraishi A."/>
            <person name="Nakayama K."/>
            <person name="Satake H."/>
        </authorList>
    </citation>
    <scope>NUCLEOTIDE SEQUENCE</scope>
</reference>
<name>A0ABQ5GVI7_9ASTR</name>
<reference evidence="1" key="2">
    <citation type="submission" date="2022-01" db="EMBL/GenBank/DDBJ databases">
        <authorList>
            <person name="Yamashiro T."/>
            <person name="Shiraishi A."/>
            <person name="Satake H."/>
            <person name="Nakayama K."/>
        </authorList>
    </citation>
    <scope>NUCLEOTIDE SEQUENCE</scope>
</reference>
<comment type="caution">
    <text evidence="1">The sequence shown here is derived from an EMBL/GenBank/DDBJ whole genome shotgun (WGS) entry which is preliminary data.</text>
</comment>
<evidence type="ECO:0000313" key="1">
    <source>
        <dbReference type="EMBL" id="GJT79304.1"/>
    </source>
</evidence>
<dbReference type="Proteomes" id="UP001151760">
    <property type="component" value="Unassembled WGS sequence"/>
</dbReference>
<dbReference type="PANTHER" id="PTHR48462:SF1">
    <property type="entry name" value="PROTEIN, PUTATIVE-RELATED"/>
    <property type="match status" value="1"/>
</dbReference>
<sequence>MGLSSRGFIVGQAALKDASCKVTKYKKACIENQHVFIPFAFDTIGFLAPGGAPQQSSTNYYSEDQYVISIKEDTAYLCLHSPNTTEDEAQYAVSRDTQYAVFNIWNEYNILEDIKLGPYSKKSPIRRDLDNSTSSVLIPLDSWTSGLLVYKFPISDMALPPREARQKHTISQVNEDVDGAPGMIRVLKAILDLDTPGTLQFFSWEELGANEIERTPILHNRFRDPFLGCAIVDSLIVLLEESST</sequence>
<evidence type="ECO:0000313" key="2">
    <source>
        <dbReference type="Proteomes" id="UP001151760"/>
    </source>
</evidence>
<dbReference type="EMBL" id="BQNB010018886">
    <property type="protein sequence ID" value="GJT79304.1"/>
    <property type="molecule type" value="Genomic_DNA"/>
</dbReference>
<dbReference type="PANTHER" id="PTHR48462">
    <property type="entry name" value="PROTEIN, PUTATIVE-RELATED"/>
    <property type="match status" value="1"/>
</dbReference>
<organism evidence="1 2">
    <name type="scientific">Tanacetum coccineum</name>
    <dbReference type="NCBI Taxonomy" id="301880"/>
    <lineage>
        <taxon>Eukaryota</taxon>
        <taxon>Viridiplantae</taxon>
        <taxon>Streptophyta</taxon>
        <taxon>Embryophyta</taxon>
        <taxon>Tracheophyta</taxon>
        <taxon>Spermatophyta</taxon>
        <taxon>Magnoliopsida</taxon>
        <taxon>eudicotyledons</taxon>
        <taxon>Gunneridae</taxon>
        <taxon>Pentapetalae</taxon>
        <taxon>asterids</taxon>
        <taxon>campanulids</taxon>
        <taxon>Asterales</taxon>
        <taxon>Asteraceae</taxon>
        <taxon>Asteroideae</taxon>
        <taxon>Anthemideae</taxon>
        <taxon>Anthemidinae</taxon>
        <taxon>Tanacetum</taxon>
    </lineage>
</organism>
<accession>A0ABQ5GVI7</accession>